<dbReference type="GO" id="GO:0008233">
    <property type="term" value="F:peptidase activity"/>
    <property type="evidence" value="ECO:0007669"/>
    <property type="project" value="UniProtKB-KW"/>
</dbReference>
<keyword evidence="3" id="KW-1185">Reference proteome</keyword>
<dbReference type="InterPro" id="IPR003769">
    <property type="entry name" value="ClpS_core"/>
</dbReference>
<feature type="domain" description="Adaptor protein ClpS core" evidence="1">
    <location>
        <begin position="22"/>
        <end position="85"/>
    </location>
</feature>
<gene>
    <name evidence="2" type="ORF">V2H41_07570</name>
</gene>
<organism evidence="2 3">
    <name type="scientific">Niabella digestorum</name>
    <dbReference type="NCBI Taxonomy" id="3117701"/>
    <lineage>
        <taxon>Bacteria</taxon>
        <taxon>Pseudomonadati</taxon>
        <taxon>Bacteroidota</taxon>
        <taxon>Chitinophagia</taxon>
        <taxon>Chitinophagales</taxon>
        <taxon>Chitinophagaceae</taxon>
        <taxon>Niabella</taxon>
    </lineage>
</organism>
<comment type="caution">
    <text evidence="2">The sequence shown here is derived from an EMBL/GenBank/DDBJ whole genome shotgun (WGS) entry which is preliminary data.</text>
</comment>
<evidence type="ECO:0000313" key="2">
    <source>
        <dbReference type="EMBL" id="MEE6187126.1"/>
    </source>
</evidence>
<name>A0ABU7RGR6_9BACT</name>
<sequence>MQNSTDTRFSESTDVLAVPTSSCQLIVWNDDVNTFDWVIETLMDICGHSYEQAEQCAYIIHFKGKYAVKEGEYEELKPMCDAILDRGINATVEEVVS</sequence>
<dbReference type="RefSeq" id="WP_330974536.1">
    <property type="nucleotide sequence ID" value="NZ_JAZGLY010000004.1"/>
</dbReference>
<evidence type="ECO:0000313" key="3">
    <source>
        <dbReference type="Proteomes" id="UP001357452"/>
    </source>
</evidence>
<dbReference type="SUPFAM" id="SSF54736">
    <property type="entry name" value="ClpS-like"/>
    <property type="match status" value="1"/>
</dbReference>
<dbReference type="EMBL" id="JAZGLY010000004">
    <property type="protein sequence ID" value="MEE6187126.1"/>
    <property type="molecule type" value="Genomic_DNA"/>
</dbReference>
<protein>
    <submittedName>
        <fullName evidence="2">ATP-dependent Clp protease adaptor ClpS</fullName>
    </submittedName>
</protein>
<proteinExistence type="predicted"/>
<evidence type="ECO:0000259" key="1">
    <source>
        <dbReference type="Pfam" id="PF02617"/>
    </source>
</evidence>
<dbReference type="Pfam" id="PF02617">
    <property type="entry name" value="ClpS"/>
    <property type="match status" value="1"/>
</dbReference>
<reference evidence="2 3" key="1">
    <citation type="submission" date="2024-01" db="EMBL/GenBank/DDBJ databases">
        <title>Niabella digestum sp. nov., isolated from waste digestion system.</title>
        <authorList>
            <person name="Zhang L."/>
        </authorList>
    </citation>
    <scope>NUCLEOTIDE SEQUENCE [LARGE SCALE GENOMIC DNA]</scope>
    <source>
        <strain evidence="2 3">A18</strain>
    </source>
</reference>
<keyword evidence="2" id="KW-0645">Protease</keyword>
<dbReference type="Gene3D" id="3.30.1390.10">
    <property type="match status" value="1"/>
</dbReference>
<dbReference type="Proteomes" id="UP001357452">
    <property type="component" value="Unassembled WGS sequence"/>
</dbReference>
<accession>A0ABU7RGR6</accession>
<dbReference type="InterPro" id="IPR014719">
    <property type="entry name" value="Ribosomal_bL12_C/ClpS-like"/>
</dbReference>
<keyword evidence="2" id="KW-0378">Hydrolase</keyword>
<dbReference type="GO" id="GO:0006508">
    <property type="term" value="P:proteolysis"/>
    <property type="evidence" value="ECO:0007669"/>
    <property type="project" value="UniProtKB-KW"/>
</dbReference>